<comment type="caution">
    <text evidence="2">The sequence shown here is derived from an EMBL/GenBank/DDBJ whole genome shotgun (WGS) entry which is preliminary data.</text>
</comment>
<sequence length="261" mass="29783">KLDEEFAVFPGVPDEAFTNTDSLKSWIREYNTDKPKAEQLKLTGKKEELQESIRAVFADAVFADEFEQQWRESVAGKTILAQSQLELATAIQQELFAHPTAGKLLQHPSRSVEVSYFGMDEETGLEVRVRPDHELELNGLRIAADLKTISIGKVKQDNLRAKLHREIIDRDYHVSAAMYSEVADFDQFFWIFVNKDPGYHWVAVIEASTDLLALGSLEYHKTMRTIANAYDTNTWPAPVTEDYTDELNDFDLRRLEALRGA</sequence>
<dbReference type="InterPro" id="IPR024432">
    <property type="entry name" value="Put_RecE_PDDEXK-like_dom"/>
</dbReference>
<feature type="domain" description="Putative exodeoxyribonuclease 8 PDDEXK-like" evidence="1">
    <location>
        <begin position="58"/>
        <end position="237"/>
    </location>
</feature>
<evidence type="ECO:0000313" key="2">
    <source>
        <dbReference type="EMBL" id="PWC09226.1"/>
    </source>
</evidence>
<dbReference type="Gene3D" id="3.90.320.10">
    <property type="match status" value="1"/>
</dbReference>
<organism evidence="2 3">
    <name type="scientific">Brenneria roseae subsp. americana</name>
    <dbReference type="NCBI Taxonomy" id="1508507"/>
    <lineage>
        <taxon>Bacteria</taxon>
        <taxon>Pseudomonadati</taxon>
        <taxon>Pseudomonadota</taxon>
        <taxon>Gammaproteobacteria</taxon>
        <taxon>Enterobacterales</taxon>
        <taxon>Pectobacteriaceae</taxon>
        <taxon>Brenneria</taxon>
    </lineage>
</organism>
<dbReference type="Pfam" id="PF12684">
    <property type="entry name" value="DUF3799"/>
    <property type="match status" value="1"/>
</dbReference>
<dbReference type="InterPro" id="IPR011604">
    <property type="entry name" value="PDDEXK-like_dom_sf"/>
</dbReference>
<accession>A0A2U1TII1</accession>
<reference evidence="2 3" key="1">
    <citation type="submission" date="2018-04" db="EMBL/GenBank/DDBJ databases">
        <title>Brenneria corticis sp.nov.</title>
        <authorList>
            <person name="Li Y."/>
        </authorList>
    </citation>
    <scope>NUCLEOTIDE SEQUENCE [LARGE SCALE GENOMIC DNA]</scope>
    <source>
        <strain evidence="2 3">LMG 27715</strain>
    </source>
</reference>
<dbReference type="Proteomes" id="UP000245138">
    <property type="component" value="Unassembled WGS sequence"/>
</dbReference>
<protein>
    <submittedName>
        <fullName evidence="2">Exodeoxyribonuclease VIII</fullName>
    </submittedName>
</protein>
<keyword evidence="3" id="KW-1185">Reference proteome</keyword>
<dbReference type="RefSeq" id="WP_211313982.1">
    <property type="nucleotide sequence ID" value="NZ_QDKJ01000037.1"/>
</dbReference>
<dbReference type="AlphaFoldDB" id="A0A2U1TII1"/>
<feature type="non-terminal residue" evidence="2">
    <location>
        <position position="1"/>
    </location>
</feature>
<evidence type="ECO:0000313" key="3">
    <source>
        <dbReference type="Proteomes" id="UP000245138"/>
    </source>
</evidence>
<gene>
    <name evidence="2" type="ORF">B4923_20605</name>
</gene>
<name>A0A2U1TII1_9GAMM</name>
<evidence type="ECO:0000259" key="1">
    <source>
        <dbReference type="Pfam" id="PF12684"/>
    </source>
</evidence>
<proteinExistence type="predicted"/>
<dbReference type="EMBL" id="QDKJ01000037">
    <property type="protein sequence ID" value="PWC09226.1"/>
    <property type="molecule type" value="Genomic_DNA"/>
</dbReference>